<protein>
    <submittedName>
        <fullName evidence="2">Haloacid dehalogenase-like hydrolase</fullName>
    </submittedName>
</protein>
<comment type="caution">
    <text evidence="2">The sequence shown here is derived from an EMBL/GenBank/DDBJ whole genome shotgun (WGS) entry which is preliminary data.</text>
</comment>
<dbReference type="EMBL" id="JABXEU010000023">
    <property type="protein sequence ID" value="NVH37246.1"/>
    <property type="molecule type" value="Genomic_DNA"/>
</dbReference>
<dbReference type="SUPFAM" id="SSF51366">
    <property type="entry name" value="Ribulose-phoshate binding barrel"/>
    <property type="match status" value="1"/>
</dbReference>
<reference evidence="2 3" key="1">
    <citation type="submission" date="2020-06" db="EMBL/GenBank/DDBJ databases">
        <title>Pan-genome analysis of Streptococcus suis serotype 2 revealed genomic diversity among strains of different virulence.</title>
        <authorList>
            <person name="Guo G."/>
            <person name="Zhang W."/>
        </authorList>
    </citation>
    <scope>NUCLEOTIDE SEQUENCE [LARGE SCALE GENOMIC DNA]</scope>
    <source>
        <strain evidence="2 3">ZJ92091101</strain>
    </source>
</reference>
<dbReference type="Proteomes" id="UP000548355">
    <property type="component" value="Unassembled WGS sequence"/>
</dbReference>
<feature type="domain" description="DUF7916" evidence="1">
    <location>
        <begin position="6"/>
        <end position="307"/>
    </location>
</feature>
<sequence>MNKRLLDYSASDFLSASPMELKQAILASEGRTVMAENVPSRSSFLSGVSNAEMERAAGADLIMFNALDLFHPLIAEIPEDVQENPIVWIKKALGRAIGVNLEPVDLEANMVETRAEISIGRIVSPKTLKKATELGFDFICLTGNPGTGVSNQSIFSAISMAKEYFSGLIIAGKMHGAGVDEPVMNLEIAKQFIHSGIDILLVPAPYTVPNFVAEELKEIVDYVRSYNKDQTIENKVLVLTANGTSQDSSDTDTIKKIALTSKACGADIQHIGDSFNGIALPENIFALGQAIRGKRHQLTMLARSIIR</sequence>
<gene>
    <name evidence="2" type="ORF">HU146_08300</name>
</gene>
<evidence type="ECO:0000313" key="2">
    <source>
        <dbReference type="EMBL" id="NVH37246.1"/>
    </source>
</evidence>
<dbReference type="RefSeq" id="WP_024409186.1">
    <property type="nucleotide sequence ID" value="NZ_BCCM01000021.1"/>
</dbReference>
<name>A0A7Y6RR64_STRSU</name>
<dbReference type="Pfam" id="PF25509">
    <property type="entry name" value="DUF7916"/>
    <property type="match status" value="1"/>
</dbReference>
<accession>A0A7Y6RR64</accession>
<organism evidence="2 3">
    <name type="scientific">Streptococcus suis</name>
    <dbReference type="NCBI Taxonomy" id="1307"/>
    <lineage>
        <taxon>Bacteria</taxon>
        <taxon>Bacillati</taxon>
        <taxon>Bacillota</taxon>
        <taxon>Bacilli</taxon>
        <taxon>Lactobacillales</taxon>
        <taxon>Streptococcaceae</taxon>
        <taxon>Streptococcus</taxon>
    </lineage>
</organism>
<keyword evidence="2" id="KW-0378">Hydrolase</keyword>
<dbReference type="InterPro" id="IPR057238">
    <property type="entry name" value="DUF7916"/>
</dbReference>
<dbReference type="GO" id="GO:0016787">
    <property type="term" value="F:hydrolase activity"/>
    <property type="evidence" value="ECO:0007669"/>
    <property type="project" value="UniProtKB-KW"/>
</dbReference>
<evidence type="ECO:0000313" key="3">
    <source>
        <dbReference type="Proteomes" id="UP000548355"/>
    </source>
</evidence>
<dbReference type="AlphaFoldDB" id="A0A7Y6RR64"/>
<dbReference type="InterPro" id="IPR011060">
    <property type="entry name" value="RibuloseP-bd_barrel"/>
</dbReference>
<proteinExistence type="predicted"/>
<evidence type="ECO:0000259" key="1">
    <source>
        <dbReference type="Pfam" id="PF25509"/>
    </source>
</evidence>